<comment type="caution">
    <text evidence="2">The sequence shown here is derived from an EMBL/GenBank/DDBJ whole genome shotgun (WGS) entry which is preliminary data.</text>
</comment>
<evidence type="ECO:0000313" key="2">
    <source>
        <dbReference type="EMBL" id="KAK3391221.1"/>
    </source>
</evidence>
<dbReference type="EMBL" id="JAULSW010000002">
    <property type="protein sequence ID" value="KAK3391221.1"/>
    <property type="molecule type" value="Genomic_DNA"/>
</dbReference>
<evidence type="ECO:0000256" key="1">
    <source>
        <dbReference type="SAM" id="MobiDB-lite"/>
    </source>
</evidence>
<feature type="region of interest" description="Disordered" evidence="1">
    <location>
        <begin position="1"/>
        <end position="21"/>
    </location>
</feature>
<accession>A0AAE0U516</accession>
<protein>
    <submittedName>
        <fullName evidence="2">Uncharacterized protein</fullName>
    </submittedName>
</protein>
<reference evidence="2" key="1">
    <citation type="journal article" date="2023" name="Mol. Phylogenet. Evol.">
        <title>Genome-scale phylogeny and comparative genomics of the fungal order Sordariales.</title>
        <authorList>
            <person name="Hensen N."/>
            <person name="Bonometti L."/>
            <person name="Westerberg I."/>
            <person name="Brannstrom I.O."/>
            <person name="Guillou S."/>
            <person name="Cros-Aarteil S."/>
            <person name="Calhoun S."/>
            <person name="Haridas S."/>
            <person name="Kuo A."/>
            <person name="Mondo S."/>
            <person name="Pangilinan J."/>
            <person name="Riley R."/>
            <person name="LaButti K."/>
            <person name="Andreopoulos B."/>
            <person name="Lipzen A."/>
            <person name="Chen C."/>
            <person name="Yan M."/>
            <person name="Daum C."/>
            <person name="Ng V."/>
            <person name="Clum A."/>
            <person name="Steindorff A."/>
            <person name="Ohm R.A."/>
            <person name="Martin F."/>
            <person name="Silar P."/>
            <person name="Natvig D.O."/>
            <person name="Lalanne C."/>
            <person name="Gautier V."/>
            <person name="Ament-Velasquez S.L."/>
            <person name="Kruys A."/>
            <person name="Hutchinson M.I."/>
            <person name="Powell A.J."/>
            <person name="Barry K."/>
            <person name="Miller A.N."/>
            <person name="Grigoriev I.V."/>
            <person name="Debuchy R."/>
            <person name="Gladieux P."/>
            <person name="Hiltunen Thoren M."/>
            <person name="Johannesson H."/>
        </authorList>
    </citation>
    <scope>NUCLEOTIDE SEQUENCE</scope>
    <source>
        <strain evidence="2">CBS 232.78</strain>
    </source>
</reference>
<dbReference type="Proteomes" id="UP001285441">
    <property type="component" value="Unassembled WGS sequence"/>
</dbReference>
<reference evidence="2" key="2">
    <citation type="submission" date="2023-06" db="EMBL/GenBank/DDBJ databases">
        <authorList>
            <consortium name="Lawrence Berkeley National Laboratory"/>
            <person name="Haridas S."/>
            <person name="Hensen N."/>
            <person name="Bonometti L."/>
            <person name="Westerberg I."/>
            <person name="Brannstrom I.O."/>
            <person name="Guillou S."/>
            <person name="Cros-Aarteil S."/>
            <person name="Calhoun S."/>
            <person name="Kuo A."/>
            <person name="Mondo S."/>
            <person name="Pangilinan J."/>
            <person name="Riley R."/>
            <person name="LaButti K."/>
            <person name="Andreopoulos B."/>
            <person name="Lipzen A."/>
            <person name="Chen C."/>
            <person name="Yanf M."/>
            <person name="Daum C."/>
            <person name="Ng V."/>
            <person name="Clum A."/>
            <person name="Steindorff A."/>
            <person name="Ohm R."/>
            <person name="Martin F."/>
            <person name="Silar P."/>
            <person name="Natvig D."/>
            <person name="Lalanne C."/>
            <person name="Gautier V."/>
            <person name="Ament-velasquez S.L."/>
            <person name="Kruys A."/>
            <person name="Hutchinson M.I."/>
            <person name="Powell A.J."/>
            <person name="Barry K."/>
            <person name="Miller A.N."/>
            <person name="Grigoriev I.V."/>
            <person name="Debuchy R."/>
            <person name="Gladieux P."/>
            <person name="Thoren M.H."/>
            <person name="Johannesson H."/>
        </authorList>
    </citation>
    <scope>NUCLEOTIDE SEQUENCE</scope>
    <source>
        <strain evidence="2">CBS 232.78</strain>
    </source>
</reference>
<proteinExistence type="predicted"/>
<sequence length="75" mass="8488">MISSEALTRTRFSDAKPPKQKHRSILGTMAVSEFTPPVNGCEWITKYRNDGTSYRAKISDCGQTDCKWSSNYIPQ</sequence>
<gene>
    <name evidence="2" type="ORF">B0H63DRAFT_133565</name>
</gene>
<evidence type="ECO:0000313" key="3">
    <source>
        <dbReference type="Proteomes" id="UP001285441"/>
    </source>
</evidence>
<organism evidence="2 3">
    <name type="scientific">Podospora didyma</name>
    <dbReference type="NCBI Taxonomy" id="330526"/>
    <lineage>
        <taxon>Eukaryota</taxon>
        <taxon>Fungi</taxon>
        <taxon>Dikarya</taxon>
        <taxon>Ascomycota</taxon>
        <taxon>Pezizomycotina</taxon>
        <taxon>Sordariomycetes</taxon>
        <taxon>Sordariomycetidae</taxon>
        <taxon>Sordariales</taxon>
        <taxon>Podosporaceae</taxon>
        <taxon>Podospora</taxon>
    </lineage>
</organism>
<keyword evidence="3" id="KW-1185">Reference proteome</keyword>
<dbReference type="AlphaFoldDB" id="A0AAE0U516"/>
<name>A0AAE0U516_9PEZI</name>